<dbReference type="EMBL" id="CAKMTQ010000034">
    <property type="protein sequence ID" value="CAH1535421.1"/>
    <property type="molecule type" value="Genomic_DNA"/>
</dbReference>
<name>A0AAU9QA86_9VIBR</name>
<organism evidence="1 2">
    <name type="scientific">Vibrio owensii</name>
    <dbReference type="NCBI Taxonomy" id="696485"/>
    <lineage>
        <taxon>Bacteria</taxon>
        <taxon>Pseudomonadati</taxon>
        <taxon>Pseudomonadota</taxon>
        <taxon>Gammaproteobacteria</taxon>
        <taxon>Vibrionales</taxon>
        <taxon>Vibrionaceae</taxon>
        <taxon>Vibrio</taxon>
    </lineage>
</organism>
<comment type="caution">
    <text evidence="1">The sequence shown here is derived from an EMBL/GenBank/DDBJ whole genome shotgun (WGS) entry which is preliminary data.</text>
</comment>
<dbReference type="Proteomes" id="UP001295420">
    <property type="component" value="Unassembled WGS sequence"/>
</dbReference>
<gene>
    <name evidence="1" type="ORF">THF1D04_40183</name>
</gene>
<sequence>MKLGLSLENMEMSVTALSLNNIAMCLLKEAGLIDKDVPFEAICVEISI</sequence>
<proteinExistence type="predicted"/>
<evidence type="ECO:0000313" key="2">
    <source>
        <dbReference type="Proteomes" id="UP001295420"/>
    </source>
</evidence>
<accession>A0AAU9QA86</accession>
<evidence type="ECO:0000313" key="1">
    <source>
        <dbReference type="EMBL" id="CAH1535421.1"/>
    </source>
</evidence>
<reference evidence="1" key="1">
    <citation type="submission" date="2022-01" db="EMBL/GenBank/DDBJ databases">
        <authorList>
            <person name="Lagorce A."/>
        </authorList>
    </citation>
    <scope>NUCLEOTIDE SEQUENCE</scope>
    <source>
        <strain evidence="1">Th15_F1_D04</strain>
    </source>
</reference>
<protein>
    <submittedName>
        <fullName evidence="1">Uncharacterized protein</fullName>
    </submittedName>
</protein>
<dbReference type="AlphaFoldDB" id="A0AAU9QA86"/>